<dbReference type="InterPro" id="IPR050360">
    <property type="entry name" value="MFS_Sugar_Transporters"/>
</dbReference>
<accession>A0A2P6NGM6</accession>
<evidence type="ECO:0000313" key="11">
    <source>
        <dbReference type="Proteomes" id="UP000241769"/>
    </source>
</evidence>
<gene>
    <name evidence="10" type="ORF">PROFUN_09779</name>
</gene>
<feature type="transmembrane region" description="Helical" evidence="8">
    <location>
        <begin position="218"/>
        <end position="238"/>
    </location>
</feature>
<comment type="similarity">
    <text evidence="2">Belongs to the major facilitator superfamily. Sugar transporter (TC 2.A.1.1) family.</text>
</comment>
<dbReference type="InterPro" id="IPR005829">
    <property type="entry name" value="Sugar_transporter_CS"/>
</dbReference>
<dbReference type="GO" id="GO:0016020">
    <property type="term" value="C:membrane"/>
    <property type="evidence" value="ECO:0007669"/>
    <property type="project" value="UniProtKB-SubCell"/>
</dbReference>
<reference evidence="10 11" key="1">
    <citation type="journal article" date="2018" name="Genome Biol. Evol.">
        <title>Multiple Roots of Fruiting Body Formation in Amoebozoa.</title>
        <authorList>
            <person name="Hillmann F."/>
            <person name="Forbes G."/>
            <person name="Novohradska S."/>
            <person name="Ferling I."/>
            <person name="Riege K."/>
            <person name="Groth M."/>
            <person name="Westermann M."/>
            <person name="Marz M."/>
            <person name="Spaller T."/>
            <person name="Winckler T."/>
            <person name="Schaap P."/>
            <person name="Glockner G."/>
        </authorList>
    </citation>
    <scope>NUCLEOTIDE SEQUENCE [LARGE SCALE GENOMIC DNA]</scope>
    <source>
        <strain evidence="10 11">Jena</strain>
    </source>
</reference>
<feature type="region of interest" description="Disordered" evidence="7">
    <location>
        <begin position="836"/>
        <end position="894"/>
    </location>
</feature>
<evidence type="ECO:0000256" key="2">
    <source>
        <dbReference type="ARBA" id="ARBA00010992"/>
    </source>
</evidence>
<dbReference type="InterPro" id="IPR020846">
    <property type="entry name" value="MFS_dom"/>
</dbReference>
<sequence>MMEDDTRRRNDVGKGNEDDGSLLDGGRKESINLYGWLVSLTAGLGGFLFGYEVGIINQILTMLPFQLFFNMVEMDPTSGHYINSADRADTEGWITFTFLIGAAAGALFVSYLMNAIGRKRTIILGGSVFLVSVVLQTIATSPSLLYLGRVGAGIAVGLESATVPVYISETAPTAIRGRLIGLYELMINIGIFVATCVNSLIILWVGDQGGNFEWRLSLGLQVIPCVLMMSAMSVMPYSPRYLIYRGDKQQGLKSLAKLRSREISDEFLQREYEEILTSIDEQKRLGEASWKSLFIDRKIRFRTFLGITNQFFQQWTGINVILYFGSTLFDAMGFSPMLANIGFPIINSLIKVFATLPGMYLIEKMGRRKLMIVGGIGMSISLLMVTLFGQIGQSRNTLDTLGTGAITFVLSFTLFFGSTWGPVVWVYQAEVFPLRYRAKAVSASTISNWVWNAIVSKIAPIMMSRHGFMSYLLWAGFCFVMSLYAYFFVAETKGLSLEQPHNRDIVTPRGSEAASEGALISEEDTSEQIHEDDFEYGLTEEEHVQHEDDLELSDDDEVEYPFEGNAPEEETEATDEDLPTFAFGEDDIIDSAEEDAPEDSIRKVPYWEVKEERQHHENTESPAIDVPNDKPVTPRVNSNLGSHGTMSSKNDAIILDKTNNGDYSLVINQPQETDERVVRLSSLKASSISENKLKDVQLQLQHLPPIDDSATDSQLASYRSNSSMSSRFDFQFPPMETETEKDWSWDTHAELMAESFVNVCIRSALREIEDVTMRERLSSSPHRHSDPDESPTRIRKLASFHGRPSDVDNNRLIRRLSWKGILPPDQTARRRLSLGNASDEEVIREKSADASNAKGAMGGWRRRVGGDELNGEAEEPNSEDNDESASSVSTPNCGGDVLEDFLEIDWEATGAVYDDEDEEEPSEDVIGTILDDLPEVDIGEIEDEVEQMLQCQQENQERRKKADQLMALMQAALAVSVNRNPPSQQVMVFPGGSGKVCTKQCSLRKHDQACGLFKKKYF</sequence>
<keyword evidence="3" id="KW-0813">Transport</keyword>
<feature type="compositionally biased region" description="Acidic residues" evidence="7">
    <location>
        <begin position="548"/>
        <end position="576"/>
    </location>
</feature>
<feature type="region of interest" description="Disordered" evidence="7">
    <location>
        <begin position="506"/>
        <end position="529"/>
    </location>
</feature>
<keyword evidence="5 8" id="KW-1133">Transmembrane helix</keyword>
<feature type="compositionally biased region" description="Acidic residues" evidence="7">
    <location>
        <begin position="869"/>
        <end position="883"/>
    </location>
</feature>
<feature type="transmembrane region" description="Helical" evidence="8">
    <location>
        <begin position="93"/>
        <end position="114"/>
    </location>
</feature>
<dbReference type="FunFam" id="1.20.1250.20:FF:000134">
    <property type="entry name" value="MFS sugar transporter protein"/>
    <property type="match status" value="1"/>
</dbReference>
<evidence type="ECO:0000256" key="8">
    <source>
        <dbReference type="SAM" id="Phobius"/>
    </source>
</evidence>
<dbReference type="GO" id="GO:0005351">
    <property type="term" value="F:carbohydrate:proton symporter activity"/>
    <property type="evidence" value="ECO:0007669"/>
    <property type="project" value="TreeGrafter"/>
</dbReference>
<dbReference type="PANTHER" id="PTHR48022">
    <property type="entry name" value="PLASTIDIC GLUCOSE TRANSPORTER 4"/>
    <property type="match status" value="1"/>
</dbReference>
<dbReference type="NCBIfam" id="TIGR00879">
    <property type="entry name" value="SP"/>
    <property type="match status" value="1"/>
</dbReference>
<keyword evidence="4 8" id="KW-0812">Transmembrane</keyword>
<feature type="region of interest" description="Disordered" evidence="7">
    <location>
        <begin position="542"/>
        <end position="576"/>
    </location>
</feature>
<feature type="transmembrane region" description="Helical" evidence="8">
    <location>
        <begin position="145"/>
        <end position="167"/>
    </location>
</feature>
<feature type="domain" description="Major facilitator superfamily (MFS) profile" evidence="9">
    <location>
        <begin position="38"/>
        <end position="493"/>
    </location>
</feature>
<dbReference type="AlphaFoldDB" id="A0A2P6NGM6"/>
<keyword evidence="11" id="KW-1185">Reference proteome</keyword>
<dbReference type="InterPro" id="IPR005828">
    <property type="entry name" value="MFS_sugar_transport-like"/>
</dbReference>
<feature type="transmembrane region" description="Helical" evidence="8">
    <location>
        <begin position="471"/>
        <end position="489"/>
    </location>
</feature>
<evidence type="ECO:0000313" key="10">
    <source>
        <dbReference type="EMBL" id="PRP83100.1"/>
    </source>
</evidence>
<feature type="transmembrane region" description="Helical" evidence="8">
    <location>
        <begin position="179"/>
        <end position="206"/>
    </location>
</feature>
<dbReference type="InParanoid" id="A0A2P6NGM6"/>
<evidence type="ECO:0000256" key="5">
    <source>
        <dbReference type="ARBA" id="ARBA00022989"/>
    </source>
</evidence>
<feature type="transmembrane region" description="Helical" evidence="8">
    <location>
        <begin position="304"/>
        <end position="325"/>
    </location>
</feature>
<evidence type="ECO:0000256" key="7">
    <source>
        <dbReference type="SAM" id="MobiDB-lite"/>
    </source>
</evidence>
<evidence type="ECO:0000256" key="6">
    <source>
        <dbReference type="ARBA" id="ARBA00023136"/>
    </source>
</evidence>
<dbReference type="InterPro" id="IPR036259">
    <property type="entry name" value="MFS_trans_sf"/>
</dbReference>
<feature type="transmembrane region" description="Helical" evidence="8">
    <location>
        <begin position="33"/>
        <end position="60"/>
    </location>
</feature>
<name>A0A2P6NGM6_9EUKA</name>
<feature type="transmembrane region" description="Helical" evidence="8">
    <location>
        <begin position="370"/>
        <end position="392"/>
    </location>
</feature>
<proteinExistence type="inferred from homology"/>
<dbReference type="PRINTS" id="PR00171">
    <property type="entry name" value="SUGRTRNSPORT"/>
</dbReference>
<dbReference type="SUPFAM" id="SSF103473">
    <property type="entry name" value="MFS general substrate transporter"/>
    <property type="match status" value="1"/>
</dbReference>
<comment type="subcellular location">
    <subcellularLocation>
        <location evidence="1">Membrane</location>
        <topology evidence="1">Multi-pass membrane protein</topology>
    </subcellularLocation>
</comment>
<dbReference type="PANTHER" id="PTHR48022:SF2">
    <property type="entry name" value="PLASTIDIC GLUCOSE TRANSPORTER 4"/>
    <property type="match status" value="1"/>
</dbReference>
<evidence type="ECO:0000256" key="3">
    <source>
        <dbReference type="ARBA" id="ARBA00022448"/>
    </source>
</evidence>
<evidence type="ECO:0000259" key="9">
    <source>
        <dbReference type="PROSITE" id="PS50850"/>
    </source>
</evidence>
<dbReference type="Proteomes" id="UP000241769">
    <property type="component" value="Unassembled WGS sequence"/>
</dbReference>
<dbReference type="InterPro" id="IPR003663">
    <property type="entry name" value="Sugar/inositol_transpt"/>
</dbReference>
<feature type="transmembrane region" description="Helical" evidence="8">
    <location>
        <begin position="337"/>
        <end position="358"/>
    </location>
</feature>
<organism evidence="10 11">
    <name type="scientific">Planoprotostelium fungivorum</name>
    <dbReference type="NCBI Taxonomy" id="1890364"/>
    <lineage>
        <taxon>Eukaryota</taxon>
        <taxon>Amoebozoa</taxon>
        <taxon>Evosea</taxon>
        <taxon>Variosea</taxon>
        <taxon>Cavosteliida</taxon>
        <taxon>Cavosteliaceae</taxon>
        <taxon>Planoprotostelium</taxon>
    </lineage>
</organism>
<keyword evidence="6 8" id="KW-0472">Membrane</keyword>
<dbReference type="EMBL" id="MDYQ01000089">
    <property type="protein sequence ID" value="PRP83100.1"/>
    <property type="molecule type" value="Genomic_DNA"/>
</dbReference>
<dbReference type="PROSITE" id="PS00216">
    <property type="entry name" value="SUGAR_TRANSPORT_1"/>
    <property type="match status" value="1"/>
</dbReference>
<evidence type="ECO:0000256" key="4">
    <source>
        <dbReference type="ARBA" id="ARBA00022692"/>
    </source>
</evidence>
<feature type="region of interest" description="Disordered" evidence="7">
    <location>
        <begin position="612"/>
        <end position="631"/>
    </location>
</feature>
<comment type="caution">
    <text evidence="10">The sequence shown here is derived from an EMBL/GenBank/DDBJ whole genome shotgun (WGS) entry which is preliminary data.</text>
</comment>
<dbReference type="PROSITE" id="PS50850">
    <property type="entry name" value="MFS"/>
    <property type="match status" value="1"/>
</dbReference>
<protein>
    <recommendedName>
        <fullName evidence="9">Major facilitator superfamily (MFS) profile domain-containing protein</fullName>
    </recommendedName>
</protein>
<feature type="compositionally biased region" description="Basic and acidic residues" evidence="7">
    <location>
        <begin position="1"/>
        <end position="17"/>
    </location>
</feature>
<dbReference type="Pfam" id="PF00083">
    <property type="entry name" value="Sugar_tr"/>
    <property type="match status" value="1"/>
</dbReference>
<evidence type="ECO:0000256" key="1">
    <source>
        <dbReference type="ARBA" id="ARBA00004141"/>
    </source>
</evidence>
<dbReference type="OrthoDB" id="6612291at2759"/>
<feature type="region of interest" description="Disordered" evidence="7">
    <location>
        <begin position="1"/>
        <end position="21"/>
    </location>
</feature>
<dbReference type="Gene3D" id="1.20.1250.20">
    <property type="entry name" value="MFS general substrate transporter like domains"/>
    <property type="match status" value="1"/>
</dbReference>
<feature type="transmembrane region" description="Helical" evidence="8">
    <location>
        <begin position="121"/>
        <end position="139"/>
    </location>
</feature>
<feature type="transmembrane region" description="Helical" evidence="8">
    <location>
        <begin position="404"/>
        <end position="427"/>
    </location>
</feature>